<feature type="chain" id="PRO_5025658104" description="DUF2946 domain-containing protein" evidence="2">
    <location>
        <begin position="33"/>
        <end position="135"/>
    </location>
</feature>
<evidence type="ECO:0000256" key="1">
    <source>
        <dbReference type="SAM" id="MobiDB-lite"/>
    </source>
</evidence>
<feature type="signal peptide" evidence="2">
    <location>
        <begin position="1"/>
        <end position="32"/>
    </location>
</feature>
<dbReference type="RefSeq" id="WP_154419681.1">
    <property type="nucleotide sequence ID" value="NZ_CP044331.1"/>
</dbReference>
<organism evidence="3 4">
    <name type="scientific">Methylocystis parvus</name>
    <dbReference type="NCBI Taxonomy" id="134"/>
    <lineage>
        <taxon>Bacteria</taxon>
        <taxon>Pseudomonadati</taxon>
        <taxon>Pseudomonadota</taxon>
        <taxon>Alphaproteobacteria</taxon>
        <taxon>Hyphomicrobiales</taxon>
        <taxon>Methylocystaceae</taxon>
        <taxon>Methylocystis</taxon>
    </lineage>
</organism>
<sequence length="135" mass="13655">MDPNSKRQSVLARLTAIAIACLLFLQMAVAGAAALAAESGSGAVNGAICLTQGGAGAVDRTNPSHDGHRHGLCCILHGVALGAPQANRFSSVALLPPPTGDFVRSAIDDAPMRRAEPKGDPQSPRPPPADVSALS</sequence>
<dbReference type="Proteomes" id="UP000422569">
    <property type="component" value="Chromosome"/>
</dbReference>
<proteinExistence type="predicted"/>
<keyword evidence="4" id="KW-1185">Reference proteome</keyword>
<evidence type="ECO:0000313" key="3">
    <source>
        <dbReference type="EMBL" id="QGM96792.1"/>
    </source>
</evidence>
<dbReference type="KEGG" id="mpar:F7D14_04425"/>
<name>A0A6B8M3X0_9HYPH</name>
<dbReference type="AlphaFoldDB" id="A0A6B8M3X0"/>
<protein>
    <recommendedName>
        <fullName evidence="5">DUF2946 domain-containing protein</fullName>
    </recommendedName>
</protein>
<dbReference type="EMBL" id="CP044331">
    <property type="protein sequence ID" value="QGM96792.1"/>
    <property type="molecule type" value="Genomic_DNA"/>
</dbReference>
<feature type="region of interest" description="Disordered" evidence="1">
    <location>
        <begin position="103"/>
        <end position="135"/>
    </location>
</feature>
<reference evidence="3 4" key="1">
    <citation type="submission" date="2019-09" db="EMBL/GenBank/DDBJ databases">
        <title>Isolation and complete genome sequencing of Methylocystis species.</title>
        <authorList>
            <person name="Rumah B.L."/>
            <person name="Stead C.E."/>
            <person name="Stevens B.C."/>
            <person name="Minton N.P."/>
            <person name="Grosse-Honebrink A."/>
            <person name="Zhang Y."/>
        </authorList>
    </citation>
    <scope>NUCLEOTIDE SEQUENCE [LARGE SCALE GENOMIC DNA]</scope>
    <source>
        <strain evidence="3 4">BRCS2</strain>
    </source>
</reference>
<evidence type="ECO:0000256" key="2">
    <source>
        <dbReference type="SAM" id="SignalP"/>
    </source>
</evidence>
<feature type="compositionally biased region" description="Basic and acidic residues" evidence="1">
    <location>
        <begin position="106"/>
        <end position="119"/>
    </location>
</feature>
<gene>
    <name evidence="3" type="ORF">F7D14_04425</name>
</gene>
<keyword evidence="2" id="KW-0732">Signal</keyword>
<evidence type="ECO:0000313" key="4">
    <source>
        <dbReference type="Proteomes" id="UP000422569"/>
    </source>
</evidence>
<evidence type="ECO:0008006" key="5">
    <source>
        <dbReference type="Google" id="ProtNLM"/>
    </source>
</evidence>
<accession>A0A6B8M3X0</accession>